<name>A0ABN2VLC9_9ACTN</name>
<dbReference type="SUPFAM" id="SSF54637">
    <property type="entry name" value="Thioesterase/thiol ester dehydrase-isomerase"/>
    <property type="match status" value="1"/>
</dbReference>
<dbReference type="Gene3D" id="3.10.129.10">
    <property type="entry name" value="Hotdog Thioesterase"/>
    <property type="match status" value="1"/>
</dbReference>
<protein>
    <recommendedName>
        <fullName evidence="3">MaoC-like domain-containing protein</fullName>
    </recommendedName>
</protein>
<evidence type="ECO:0008006" key="3">
    <source>
        <dbReference type="Google" id="ProtNLM"/>
    </source>
</evidence>
<evidence type="ECO:0000313" key="1">
    <source>
        <dbReference type="EMBL" id="GAA2064802.1"/>
    </source>
</evidence>
<dbReference type="EMBL" id="BAAAQN010000098">
    <property type="protein sequence ID" value="GAA2064802.1"/>
    <property type="molecule type" value="Genomic_DNA"/>
</dbReference>
<dbReference type="RefSeq" id="WP_344671946.1">
    <property type="nucleotide sequence ID" value="NZ_BAAAQN010000098.1"/>
</dbReference>
<organism evidence="1 2">
    <name type="scientific">Catenulispora yoronensis</name>
    <dbReference type="NCBI Taxonomy" id="450799"/>
    <lineage>
        <taxon>Bacteria</taxon>
        <taxon>Bacillati</taxon>
        <taxon>Actinomycetota</taxon>
        <taxon>Actinomycetes</taxon>
        <taxon>Catenulisporales</taxon>
        <taxon>Catenulisporaceae</taxon>
        <taxon>Catenulispora</taxon>
    </lineage>
</organism>
<dbReference type="Proteomes" id="UP001500751">
    <property type="component" value="Unassembled WGS sequence"/>
</dbReference>
<reference evidence="1 2" key="1">
    <citation type="journal article" date="2019" name="Int. J. Syst. Evol. Microbiol.">
        <title>The Global Catalogue of Microorganisms (GCM) 10K type strain sequencing project: providing services to taxonomists for standard genome sequencing and annotation.</title>
        <authorList>
            <consortium name="The Broad Institute Genomics Platform"/>
            <consortium name="The Broad Institute Genome Sequencing Center for Infectious Disease"/>
            <person name="Wu L."/>
            <person name="Ma J."/>
        </authorList>
    </citation>
    <scope>NUCLEOTIDE SEQUENCE [LARGE SCALE GENOMIC DNA]</scope>
    <source>
        <strain evidence="1 2">JCM 16014</strain>
    </source>
</reference>
<comment type="caution">
    <text evidence="1">The sequence shown here is derived from an EMBL/GenBank/DDBJ whole genome shotgun (WGS) entry which is preliminary data.</text>
</comment>
<sequence>MTPDPTKPRLTLDQVSAGDLLPVLRHPVSATTVVLGALATRDWRPMHHDHDFAVTRNGVRDIFLNTPNQAAWFERCLTDWTGPHGRPGRMRFRMKDSVFPGDLMEIAGTVSGVAVDDTGCGWADIELDLAVGGVSKTGCTARIAIPVSPDDNPWTRRGERWHP</sequence>
<accession>A0ABN2VLC9</accession>
<evidence type="ECO:0000313" key="2">
    <source>
        <dbReference type="Proteomes" id="UP001500751"/>
    </source>
</evidence>
<keyword evidence="2" id="KW-1185">Reference proteome</keyword>
<proteinExistence type="predicted"/>
<dbReference type="InterPro" id="IPR029069">
    <property type="entry name" value="HotDog_dom_sf"/>
</dbReference>
<gene>
    <name evidence="1" type="ORF">GCM10009839_90460</name>
</gene>